<proteinExistence type="predicted"/>
<sequence length="109" mass="12242">MDPDSDVDLLTDQKIRLYVGWHLASFSQPSDPVAPTADMPRQWLPNVAPLDCPDRSRKGARCGDMPTPLPDLQWAPVLFCIYEDNAGFEQSPESVRVCVHVNNCMQNRS</sequence>
<evidence type="ECO:0000313" key="2">
    <source>
        <dbReference type="Proteomes" id="UP000784294"/>
    </source>
</evidence>
<evidence type="ECO:0000313" key="1">
    <source>
        <dbReference type="EMBL" id="VEL23833.1"/>
    </source>
</evidence>
<reference evidence="1" key="1">
    <citation type="submission" date="2018-11" db="EMBL/GenBank/DDBJ databases">
        <authorList>
            <consortium name="Pathogen Informatics"/>
        </authorList>
    </citation>
    <scope>NUCLEOTIDE SEQUENCE</scope>
</reference>
<name>A0A3S5BY00_9PLAT</name>
<dbReference type="Proteomes" id="UP000784294">
    <property type="component" value="Unassembled WGS sequence"/>
</dbReference>
<accession>A0A3S5BY00</accession>
<dbReference type="EMBL" id="CAAALY010064238">
    <property type="protein sequence ID" value="VEL23833.1"/>
    <property type="molecule type" value="Genomic_DNA"/>
</dbReference>
<comment type="caution">
    <text evidence="1">The sequence shown here is derived from an EMBL/GenBank/DDBJ whole genome shotgun (WGS) entry which is preliminary data.</text>
</comment>
<keyword evidence="2" id="KW-1185">Reference proteome</keyword>
<protein>
    <submittedName>
        <fullName evidence="1">Uncharacterized protein</fullName>
    </submittedName>
</protein>
<organism evidence="1 2">
    <name type="scientific">Protopolystoma xenopodis</name>
    <dbReference type="NCBI Taxonomy" id="117903"/>
    <lineage>
        <taxon>Eukaryota</taxon>
        <taxon>Metazoa</taxon>
        <taxon>Spiralia</taxon>
        <taxon>Lophotrochozoa</taxon>
        <taxon>Platyhelminthes</taxon>
        <taxon>Monogenea</taxon>
        <taxon>Polyopisthocotylea</taxon>
        <taxon>Polystomatidea</taxon>
        <taxon>Polystomatidae</taxon>
        <taxon>Protopolystoma</taxon>
    </lineage>
</organism>
<gene>
    <name evidence="1" type="ORF">PXEA_LOCUS17273</name>
</gene>
<dbReference type="AlphaFoldDB" id="A0A3S5BY00"/>